<dbReference type="InterPro" id="IPR038528">
    <property type="entry name" value="TEL2_C_sf"/>
</dbReference>
<dbReference type="EMBL" id="ML977138">
    <property type="protein sequence ID" value="KAF1992096.1"/>
    <property type="molecule type" value="Genomic_DNA"/>
</dbReference>
<dbReference type="AlphaFoldDB" id="A0A6G1HFT6"/>
<dbReference type="PANTHER" id="PTHR15830">
    <property type="entry name" value="TELOMERE LENGTH REGULATION PROTEIN TEL2 FAMILY MEMBER"/>
    <property type="match status" value="1"/>
</dbReference>
<dbReference type="GO" id="GO:0051879">
    <property type="term" value="F:Hsp90 protein binding"/>
    <property type="evidence" value="ECO:0007669"/>
    <property type="project" value="TreeGrafter"/>
</dbReference>
<dbReference type="GO" id="GO:0005829">
    <property type="term" value="C:cytosol"/>
    <property type="evidence" value="ECO:0007669"/>
    <property type="project" value="TreeGrafter"/>
</dbReference>
<protein>
    <recommendedName>
        <fullName evidence="3">Telomere length regulation protein conserved domain-containing protein</fullName>
    </recommendedName>
</protein>
<evidence type="ECO:0000256" key="2">
    <source>
        <dbReference type="SAM" id="MobiDB-lite"/>
    </source>
</evidence>
<reference evidence="4" key="1">
    <citation type="journal article" date="2020" name="Stud. Mycol.">
        <title>101 Dothideomycetes genomes: a test case for predicting lifestyles and emergence of pathogens.</title>
        <authorList>
            <person name="Haridas S."/>
            <person name="Albert R."/>
            <person name="Binder M."/>
            <person name="Bloem J."/>
            <person name="Labutti K."/>
            <person name="Salamov A."/>
            <person name="Andreopoulos B."/>
            <person name="Baker S."/>
            <person name="Barry K."/>
            <person name="Bills G."/>
            <person name="Bluhm B."/>
            <person name="Cannon C."/>
            <person name="Castanera R."/>
            <person name="Culley D."/>
            <person name="Daum C."/>
            <person name="Ezra D."/>
            <person name="Gonzalez J."/>
            <person name="Henrissat B."/>
            <person name="Kuo A."/>
            <person name="Liang C."/>
            <person name="Lipzen A."/>
            <person name="Lutzoni F."/>
            <person name="Magnuson J."/>
            <person name="Mondo S."/>
            <person name="Nolan M."/>
            <person name="Ohm R."/>
            <person name="Pangilinan J."/>
            <person name="Park H.-J."/>
            <person name="Ramirez L."/>
            <person name="Alfaro M."/>
            <person name="Sun H."/>
            <person name="Tritt A."/>
            <person name="Yoshinaga Y."/>
            <person name="Zwiers L.-H."/>
            <person name="Turgeon B."/>
            <person name="Goodwin S."/>
            <person name="Spatafora J."/>
            <person name="Crous P."/>
            <person name="Grigoriev I."/>
        </authorList>
    </citation>
    <scope>NUCLEOTIDE SEQUENCE</scope>
    <source>
        <strain evidence="4">CBS 113979</strain>
    </source>
</reference>
<dbReference type="Gene3D" id="1.25.40.720">
    <property type="entry name" value="Telomere length regulation protein 2, C-terminal domain"/>
    <property type="match status" value="2"/>
</dbReference>
<dbReference type="InterPro" id="IPR019337">
    <property type="entry name" value="Telomere_length_regulation_dom"/>
</dbReference>
<dbReference type="Proteomes" id="UP000800041">
    <property type="component" value="Unassembled WGS sequence"/>
</dbReference>
<dbReference type="OrthoDB" id="10258062at2759"/>
<dbReference type="Pfam" id="PF10193">
    <property type="entry name" value="Telomere_reg-2"/>
    <property type="match status" value="1"/>
</dbReference>
<dbReference type="GO" id="GO:0042162">
    <property type="term" value="F:telomeric DNA binding"/>
    <property type="evidence" value="ECO:0007669"/>
    <property type="project" value="TreeGrafter"/>
</dbReference>
<keyword evidence="5" id="KW-1185">Reference proteome</keyword>
<evidence type="ECO:0000313" key="5">
    <source>
        <dbReference type="Proteomes" id="UP000800041"/>
    </source>
</evidence>
<dbReference type="FunFam" id="1.25.40.720:FF:000004">
    <property type="entry name" value="WGS project CABT00000000 data, contig 2.6"/>
    <property type="match status" value="1"/>
</dbReference>
<dbReference type="InterPro" id="IPR051970">
    <property type="entry name" value="TEL2_Regulation"/>
</dbReference>
<name>A0A6G1HFT6_9PEZI</name>
<dbReference type="GO" id="GO:0051083">
    <property type="term" value="P:'de novo' cotranslational protein folding"/>
    <property type="evidence" value="ECO:0007669"/>
    <property type="project" value="TreeGrafter"/>
</dbReference>
<comment type="similarity">
    <text evidence="1">Belongs to the TEL2 family.</text>
</comment>
<evidence type="ECO:0000313" key="4">
    <source>
        <dbReference type="EMBL" id="KAF1992096.1"/>
    </source>
</evidence>
<evidence type="ECO:0000256" key="1">
    <source>
        <dbReference type="ARBA" id="ARBA00006133"/>
    </source>
</evidence>
<feature type="region of interest" description="Disordered" evidence="2">
    <location>
        <begin position="526"/>
        <end position="597"/>
    </location>
</feature>
<accession>A0A6G1HFT6</accession>
<gene>
    <name evidence="4" type="ORF">K402DRAFT_450218</name>
</gene>
<dbReference type="PANTHER" id="PTHR15830:SF10">
    <property type="entry name" value="TELOMERE LENGTH REGULATION PROTEIN TEL2 HOMOLOG"/>
    <property type="match status" value="1"/>
</dbReference>
<evidence type="ECO:0000259" key="3">
    <source>
        <dbReference type="Pfam" id="PF10193"/>
    </source>
</evidence>
<proteinExistence type="inferred from homology"/>
<sequence length="979" mass="108511">MDDLLTPVHTTSLRRIKVVDNPTPSQSGSSQFTSAQDVLGTLRNQPGLLTLKEALQYLLAPSKKTGFDIKTPGPLAAQILNVIASDIIPSYWATFEEHGEQLQERRLLLECLLSVAGIGALHARVKVMSPPSGSQQSRVDPALKCLLSVLSSLLKNDHFSEDIWQTIQLHSQNDTQRMLLWREYMAIVASGRLLSTAMNALDCLKKSNEEADETWFTQGKTYAQWLGRNISSLIKASKASDTGKMKAVAQLLGKSLTIGYNDHLVDPILSLVVSAPSESVPVIHRLLISCSPHEARRFFLTAISIIESKFLVGSSLLGSLAQLSTTTKQMQGSAALLRSLIEGNAALTEFLTSMLTGDAGASRVPSIAFRRIALAVLADEEDRVQAVLDRSIQQFGDQMFIKNMPMLEQEAAAQVLLLASGYVHRTLPMYLFTLARSSDHNQGISNRIAATSPRARWLGMVVGMAISELVDKPDKRMVFESSEMQTDEAKWHRQLIYVNDTVGSFKDLQPSEPKPDQERTILSIRNRNGNIHQQQKPQIKSDGPSAKNTRKAGTNQSIPQGLRIVELKNDEESEGDDDLIPYGKPDYDPEDEEEDPTMIQRNKPVAPVYIRDLLTGLRDSEDYDRHTLALTTASSLIRRKANFGTEVTDHIHELVTVLLNLDDHFELDNFQELRQQALIAAFIAQPKEMGQYLARSFFEGDYSITQRLAILTALGLGARELAGFKKEDGDFTGADKVPDNAFPSKPLPAKFHKIYSPNQNDAKKSPVEAISSRLERNMIQPMAAEAADKLTGPDILKVRTFSSRIEVEKKRKKPIANALAKIIAENLFFPLTGRWWAQSQSYGPANVTHSPHLTPPFLKTLALMVHAAGPSTLSLPQMTSEFLSLLLSMRLTATSSMPITEAVLFSMMMLLEVNEDKKRLASEQGKELVEAQEWARGLLDRVGEGQEEGRVKGLAVGVVVRCQEILQEWRRLILGDVVD</sequence>
<feature type="compositionally biased region" description="Polar residues" evidence="2">
    <location>
        <begin position="526"/>
        <end position="538"/>
    </location>
</feature>
<organism evidence="4 5">
    <name type="scientific">Aulographum hederae CBS 113979</name>
    <dbReference type="NCBI Taxonomy" id="1176131"/>
    <lineage>
        <taxon>Eukaryota</taxon>
        <taxon>Fungi</taxon>
        <taxon>Dikarya</taxon>
        <taxon>Ascomycota</taxon>
        <taxon>Pezizomycotina</taxon>
        <taxon>Dothideomycetes</taxon>
        <taxon>Pleosporomycetidae</taxon>
        <taxon>Aulographales</taxon>
        <taxon>Aulographaceae</taxon>
    </lineage>
</organism>
<feature type="domain" description="Telomere length regulation protein conserved" evidence="3">
    <location>
        <begin position="607"/>
        <end position="718"/>
    </location>
</feature>